<proteinExistence type="predicted"/>
<evidence type="ECO:0008006" key="7">
    <source>
        <dbReference type="Google" id="ProtNLM"/>
    </source>
</evidence>
<keyword evidence="6" id="KW-1185">Reference proteome</keyword>
<dbReference type="PANTHER" id="PTHR23080:SF141">
    <property type="entry name" value="TRANSPOSASE HELIX-TURN-HELIX DOMAIN-CONTAINING PROTEIN"/>
    <property type="match status" value="1"/>
</dbReference>
<dbReference type="InterPro" id="IPR027806">
    <property type="entry name" value="HARBI1_dom"/>
</dbReference>
<comment type="cofactor">
    <cofactor evidence="1">
        <name>a divalent metal cation</name>
        <dbReference type="ChEBI" id="CHEBI:60240"/>
    </cofactor>
</comment>
<dbReference type="EMBL" id="UYJE01008063">
    <property type="protein sequence ID" value="VDI60597.1"/>
    <property type="molecule type" value="Genomic_DNA"/>
</dbReference>
<name>A0A8B6G984_MYTGA</name>
<evidence type="ECO:0000313" key="5">
    <source>
        <dbReference type="EMBL" id="VDI60597.1"/>
    </source>
</evidence>
<evidence type="ECO:0000256" key="2">
    <source>
        <dbReference type="ARBA" id="ARBA00022723"/>
    </source>
</evidence>
<keyword evidence="2" id="KW-0479">Metal-binding</keyword>
<comment type="caution">
    <text evidence="5">The sequence shown here is derived from an EMBL/GenBank/DDBJ whole genome shotgun (WGS) entry which is preliminary data.</text>
</comment>
<dbReference type="InterPro" id="IPR027805">
    <property type="entry name" value="Transposase_HTH_dom"/>
</dbReference>
<evidence type="ECO:0000259" key="3">
    <source>
        <dbReference type="Pfam" id="PF13359"/>
    </source>
</evidence>
<dbReference type="Pfam" id="PF13359">
    <property type="entry name" value="DDE_Tnp_4"/>
    <property type="match status" value="1"/>
</dbReference>
<organism evidence="5 6">
    <name type="scientific">Mytilus galloprovincialis</name>
    <name type="common">Mediterranean mussel</name>
    <dbReference type="NCBI Taxonomy" id="29158"/>
    <lineage>
        <taxon>Eukaryota</taxon>
        <taxon>Metazoa</taxon>
        <taxon>Spiralia</taxon>
        <taxon>Lophotrochozoa</taxon>
        <taxon>Mollusca</taxon>
        <taxon>Bivalvia</taxon>
        <taxon>Autobranchia</taxon>
        <taxon>Pteriomorphia</taxon>
        <taxon>Mytilida</taxon>
        <taxon>Mytiloidea</taxon>
        <taxon>Mytilidae</taxon>
        <taxon>Mytilinae</taxon>
        <taxon>Mytilus</taxon>
    </lineage>
</organism>
<accession>A0A8B6G984</accession>
<protein>
    <recommendedName>
        <fullName evidence="7">DDE Tnp4 domain-containing protein</fullName>
    </recommendedName>
</protein>
<dbReference type="GO" id="GO:0046872">
    <property type="term" value="F:metal ion binding"/>
    <property type="evidence" value="ECO:0007669"/>
    <property type="project" value="UniProtKB-KW"/>
</dbReference>
<evidence type="ECO:0000313" key="6">
    <source>
        <dbReference type="Proteomes" id="UP000596742"/>
    </source>
</evidence>
<dbReference type="Proteomes" id="UP000596742">
    <property type="component" value="Unassembled WGS sequence"/>
</dbReference>
<evidence type="ECO:0000259" key="4">
    <source>
        <dbReference type="Pfam" id="PF13613"/>
    </source>
</evidence>
<evidence type="ECO:0000256" key="1">
    <source>
        <dbReference type="ARBA" id="ARBA00001968"/>
    </source>
</evidence>
<dbReference type="OrthoDB" id="7331812at2759"/>
<reference evidence="5" key="1">
    <citation type="submission" date="2018-11" db="EMBL/GenBank/DDBJ databases">
        <authorList>
            <person name="Alioto T."/>
            <person name="Alioto T."/>
        </authorList>
    </citation>
    <scope>NUCLEOTIDE SEQUENCE</scope>
</reference>
<dbReference type="PANTHER" id="PTHR23080">
    <property type="entry name" value="THAP DOMAIN PROTEIN"/>
    <property type="match status" value="1"/>
</dbReference>
<sequence length="370" mass="42374">MGGGDRCSIGICDNDRRYPDKLVKRSHVSNLQFHSLPKDPQLSKLWHDKIRQASTQLTRDADVHFYTGLHNTDTFKVLFDHLSMKASVMQYWKGPRQTIKEAPMRYSFEDDPNIFLKPGPGRKLRLEVELLLVMMRLRLGLLLHDLAFRFQISESLVSSIFLTWVRLMRFELSHLIIWPSKDVIKQNLPLCFKTFYPHVRCIIDCSEVFIETPSSLDTQAQCRSEYKHHCTIKFLVAITPNGMFSFVSNCYGGRASDKFITKDCGFYLKLEPNDQVMADRGFKIKEDLMTVQAKLAIPPSTCGSLAMCATAVTETSRIANVRIYVEQAIGRLKTFRFLKHEIPIACLPVSDDIVVTCCAICNLLDPLCYM</sequence>
<dbReference type="AlphaFoldDB" id="A0A8B6G984"/>
<feature type="domain" description="Transposase Helix-turn-helix" evidence="4">
    <location>
        <begin position="122"/>
        <end position="172"/>
    </location>
</feature>
<dbReference type="Pfam" id="PF13613">
    <property type="entry name" value="HTH_Tnp_4"/>
    <property type="match status" value="1"/>
</dbReference>
<feature type="domain" description="DDE Tnp4" evidence="3">
    <location>
        <begin position="203"/>
        <end position="362"/>
    </location>
</feature>
<gene>
    <name evidence="5" type="ORF">MGAL_10B067220</name>
</gene>